<dbReference type="SUPFAM" id="SSF55620">
    <property type="entry name" value="Tetrahydrobiopterin biosynthesis enzymes-like"/>
    <property type="match status" value="1"/>
</dbReference>
<protein>
    <recommendedName>
        <fullName evidence="6">GTP cyclohydrolase 1</fullName>
        <ecNumber evidence="6">3.5.4.16</ecNumber>
    </recommendedName>
    <alternativeName>
        <fullName evidence="6">GTP cyclohydrolase I</fullName>
        <shortName evidence="6">GTP-CH-I</shortName>
    </alternativeName>
</protein>
<reference evidence="9 10" key="1">
    <citation type="submission" date="2018-11" db="EMBL/GenBank/DDBJ databases">
        <title>Sequencing the genomes of 1000 actinobacteria strains.</title>
        <authorList>
            <person name="Klenk H.-P."/>
        </authorList>
    </citation>
    <scope>NUCLEOTIDE SEQUENCE [LARGE SCALE GENOMIC DNA]</scope>
    <source>
        <strain evidence="9 10">DSM 14012</strain>
    </source>
</reference>
<dbReference type="GO" id="GO:0006730">
    <property type="term" value="P:one-carbon metabolic process"/>
    <property type="evidence" value="ECO:0007669"/>
    <property type="project" value="UniProtKB-UniRule"/>
</dbReference>
<comment type="subunit">
    <text evidence="6">Homopolymer.</text>
</comment>
<comment type="pathway">
    <text evidence="2 6">Cofactor biosynthesis; 7,8-dihydroneopterin triphosphate biosynthesis; 7,8-dihydroneopterin triphosphate from GTP: step 1/1.</text>
</comment>
<keyword evidence="6" id="KW-0547">Nucleotide-binding</keyword>
<dbReference type="NCBIfam" id="NF006825">
    <property type="entry name" value="PRK09347.1-2"/>
    <property type="match status" value="1"/>
</dbReference>
<evidence type="ECO:0000256" key="3">
    <source>
        <dbReference type="ARBA" id="ARBA00008085"/>
    </source>
</evidence>
<feature type="binding site" evidence="6">
    <location>
        <position position="106"/>
    </location>
    <ligand>
        <name>Zn(2+)</name>
        <dbReference type="ChEBI" id="CHEBI:29105"/>
    </ligand>
</feature>
<dbReference type="UniPathway" id="UPA00848">
    <property type="reaction ID" value="UER00151"/>
</dbReference>
<dbReference type="InterPro" id="IPR001474">
    <property type="entry name" value="GTP_CycHdrlase_I"/>
</dbReference>
<feature type="region of interest" description="Disordered" evidence="7">
    <location>
        <begin position="1"/>
        <end position="30"/>
    </location>
</feature>
<feature type="compositionally biased region" description="Polar residues" evidence="7">
    <location>
        <begin position="18"/>
        <end position="27"/>
    </location>
</feature>
<sequence>MTHGEHTADDAVAAAQAESDQGSASRSSVDRERIAAAVLEILEAIGEDPSRDGLADTPTRVADAYAEFFGGVGQDAGVHLARPIPIEEGATSDVVLVRDIAFRSVCEHHLLPFLGTAHIAYLPDELVIGLGALPKLVDTLASRPQVQERLSEQIADTLVERLAPRGVLVVLQAAHGCVSMRGSRQLTSTTVTIASRGALADPAARAELMVLIGASADQAG</sequence>
<feature type="binding site" evidence="6">
    <location>
        <position position="109"/>
    </location>
    <ligand>
        <name>Zn(2+)</name>
        <dbReference type="ChEBI" id="CHEBI:29105"/>
    </ligand>
</feature>
<dbReference type="GO" id="GO:0008270">
    <property type="term" value="F:zinc ion binding"/>
    <property type="evidence" value="ECO:0007669"/>
    <property type="project" value="UniProtKB-UniRule"/>
</dbReference>
<evidence type="ECO:0000256" key="2">
    <source>
        <dbReference type="ARBA" id="ARBA00005080"/>
    </source>
</evidence>
<keyword evidence="6" id="KW-0862">Zinc</keyword>
<keyword evidence="5 6" id="KW-0378">Hydrolase</keyword>
<dbReference type="NCBIfam" id="TIGR00063">
    <property type="entry name" value="folE"/>
    <property type="match status" value="1"/>
</dbReference>
<dbReference type="HAMAP" id="MF_00223">
    <property type="entry name" value="FolE"/>
    <property type="match status" value="1"/>
</dbReference>
<evidence type="ECO:0000259" key="8">
    <source>
        <dbReference type="Pfam" id="PF01227"/>
    </source>
</evidence>
<dbReference type="InterPro" id="IPR018234">
    <property type="entry name" value="GTP_CycHdrlase_I_CS"/>
</dbReference>
<dbReference type="InterPro" id="IPR020602">
    <property type="entry name" value="GTP_CycHdrlase_I_dom"/>
</dbReference>
<dbReference type="PROSITE" id="PS00859">
    <property type="entry name" value="GTP_CYCLOHYDROL_1_1"/>
    <property type="match status" value="1"/>
</dbReference>
<dbReference type="Pfam" id="PF01227">
    <property type="entry name" value="GTP_cyclohydroI"/>
    <property type="match status" value="1"/>
</dbReference>
<evidence type="ECO:0000256" key="7">
    <source>
        <dbReference type="SAM" id="MobiDB-lite"/>
    </source>
</evidence>
<dbReference type="Gene3D" id="1.10.286.10">
    <property type="match status" value="1"/>
</dbReference>
<dbReference type="NCBIfam" id="NF006826">
    <property type="entry name" value="PRK09347.1-3"/>
    <property type="match status" value="1"/>
</dbReference>
<dbReference type="PANTHER" id="PTHR11109">
    <property type="entry name" value="GTP CYCLOHYDROLASE I"/>
    <property type="match status" value="1"/>
</dbReference>
<evidence type="ECO:0000313" key="9">
    <source>
        <dbReference type="EMBL" id="ROR80809.1"/>
    </source>
</evidence>
<dbReference type="Gene3D" id="3.30.1130.10">
    <property type="match status" value="1"/>
</dbReference>
<feature type="binding site" evidence="6">
    <location>
        <position position="177"/>
    </location>
    <ligand>
        <name>Zn(2+)</name>
        <dbReference type="ChEBI" id="CHEBI:29105"/>
    </ligand>
</feature>
<feature type="domain" description="GTP cyclohydrolase I" evidence="8">
    <location>
        <begin position="34"/>
        <end position="212"/>
    </location>
</feature>
<comment type="catalytic activity">
    <reaction evidence="1 6">
        <text>GTP + H2O = 7,8-dihydroneopterin 3'-triphosphate + formate + H(+)</text>
        <dbReference type="Rhea" id="RHEA:17473"/>
        <dbReference type="ChEBI" id="CHEBI:15377"/>
        <dbReference type="ChEBI" id="CHEBI:15378"/>
        <dbReference type="ChEBI" id="CHEBI:15740"/>
        <dbReference type="ChEBI" id="CHEBI:37565"/>
        <dbReference type="ChEBI" id="CHEBI:58462"/>
        <dbReference type="EC" id="3.5.4.16"/>
    </reaction>
</comment>
<dbReference type="AlphaFoldDB" id="A0A3N2BZY2"/>
<keyword evidence="4 6" id="KW-0554">One-carbon metabolism</keyword>
<evidence type="ECO:0000313" key="10">
    <source>
        <dbReference type="Proteomes" id="UP000266915"/>
    </source>
</evidence>
<dbReference type="RefSeq" id="WP_085510158.1">
    <property type="nucleotide sequence ID" value="NZ_FXAP01000001.1"/>
</dbReference>
<dbReference type="PANTHER" id="PTHR11109:SF7">
    <property type="entry name" value="GTP CYCLOHYDROLASE 1"/>
    <property type="match status" value="1"/>
</dbReference>
<evidence type="ECO:0000256" key="4">
    <source>
        <dbReference type="ARBA" id="ARBA00022563"/>
    </source>
</evidence>
<dbReference type="EC" id="3.5.4.16" evidence="6"/>
<evidence type="ECO:0000256" key="6">
    <source>
        <dbReference type="HAMAP-Rule" id="MF_00223"/>
    </source>
</evidence>
<organism evidence="9 10">
    <name type="scientific">Plantibacter flavus</name>
    <dbReference type="NCBI Taxonomy" id="150123"/>
    <lineage>
        <taxon>Bacteria</taxon>
        <taxon>Bacillati</taxon>
        <taxon>Actinomycetota</taxon>
        <taxon>Actinomycetes</taxon>
        <taxon>Micrococcales</taxon>
        <taxon>Microbacteriaceae</taxon>
        <taxon>Plantibacter</taxon>
    </lineage>
</organism>
<dbReference type="GO" id="GO:0046654">
    <property type="term" value="P:tetrahydrofolate biosynthetic process"/>
    <property type="evidence" value="ECO:0007669"/>
    <property type="project" value="UniProtKB-UniRule"/>
</dbReference>
<name>A0A3N2BZY2_9MICO</name>
<accession>A0A3N2BZY2</accession>
<dbReference type="InterPro" id="IPR043133">
    <property type="entry name" value="GTP-CH-I_C/QueF"/>
</dbReference>
<dbReference type="PROSITE" id="PS00860">
    <property type="entry name" value="GTP_CYCLOHYDROL_1_2"/>
    <property type="match status" value="1"/>
</dbReference>
<gene>
    <name evidence="6" type="primary">folE</name>
    <name evidence="9" type="ORF">EDD42_0855</name>
</gene>
<dbReference type="GO" id="GO:0006729">
    <property type="term" value="P:tetrahydrobiopterin biosynthetic process"/>
    <property type="evidence" value="ECO:0007669"/>
    <property type="project" value="TreeGrafter"/>
</dbReference>
<evidence type="ECO:0000256" key="1">
    <source>
        <dbReference type="ARBA" id="ARBA00001052"/>
    </source>
</evidence>
<dbReference type="GO" id="GO:0005525">
    <property type="term" value="F:GTP binding"/>
    <property type="evidence" value="ECO:0007669"/>
    <property type="project" value="UniProtKB-KW"/>
</dbReference>
<dbReference type="InterPro" id="IPR043134">
    <property type="entry name" value="GTP-CH-I_N"/>
</dbReference>
<keyword evidence="10" id="KW-1185">Reference proteome</keyword>
<keyword evidence="6" id="KW-0342">GTP-binding</keyword>
<keyword evidence="6" id="KW-0479">Metal-binding</keyword>
<comment type="similarity">
    <text evidence="3 6">Belongs to the GTP cyclohydrolase I family.</text>
</comment>
<dbReference type="FunFam" id="3.30.1130.10:FF:000001">
    <property type="entry name" value="GTP cyclohydrolase 1"/>
    <property type="match status" value="1"/>
</dbReference>
<evidence type="ECO:0000256" key="5">
    <source>
        <dbReference type="ARBA" id="ARBA00022801"/>
    </source>
</evidence>
<comment type="caution">
    <text evidence="9">The sequence shown here is derived from an EMBL/GenBank/DDBJ whole genome shotgun (WGS) entry which is preliminary data.</text>
</comment>
<dbReference type="GO" id="GO:0005737">
    <property type="term" value="C:cytoplasm"/>
    <property type="evidence" value="ECO:0007669"/>
    <property type="project" value="TreeGrafter"/>
</dbReference>
<dbReference type="Proteomes" id="UP000266915">
    <property type="component" value="Unassembled WGS sequence"/>
</dbReference>
<dbReference type="FunFam" id="1.10.286.10:FF:000001">
    <property type="entry name" value="GTP cyclohydrolase 1"/>
    <property type="match status" value="1"/>
</dbReference>
<dbReference type="GO" id="GO:0003934">
    <property type="term" value="F:GTP cyclohydrolase I activity"/>
    <property type="evidence" value="ECO:0007669"/>
    <property type="project" value="UniProtKB-UniRule"/>
</dbReference>
<proteinExistence type="inferred from homology"/>
<dbReference type="EMBL" id="RKHL01000001">
    <property type="protein sequence ID" value="ROR80809.1"/>
    <property type="molecule type" value="Genomic_DNA"/>
</dbReference>